<keyword evidence="1" id="KW-0732">Signal</keyword>
<sequence>MTALSMMVVAFSLFLAAHAQGQVRQCSCPETKKCLTDLKKIGDDCVNSCWGTVSAITSKPQDLRKCFSNKNNVIESYVDCFVDNMNGCVDSPNGPQIAKQDFELIITTAEQRIRKTVEKTLNDFGSENQETLKDVIAVGEKFGACAKDCLRKKIGKDFCLTNYQCQPKVPGEAKAKELLQTCQNKQDLKRHAGEVCDCALAAGVSALQSYCPVLELLGSGIPLPPLPSK</sequence>
<feature type="chain" id="PRO_5037594198" evidence="1">
    <location>
        <begin position="22"/>
        <end position="229"/>
    </location>
</feature>
<dbReference type="PANTHER" id="PTHR34401">
    <property type="entry name" value="PROTEIN CBG12388-RELATED"/>
    <property type="match status" value="1"/>
</dbReference>
<evidence type="ECO:0000313" key="3">
    <source>
        <dbReference type="WBParaSite" id="PSAMB.scaffold5216size12295.g26098.t1"/>
    </source>
</evidence>
<accession>A0A914WTL3</accession>
<dbReference type="PANTHER" id="PTHR34401:SF6">
    <property type="entry name" value="DUF19 DOMAIN-CONTAINING PROTEIN"/>
    <property type="match status" value="1"/>
</dbReference>
<evidence type="ECO:0000313" key="2">
    <source>
        <dbReference type="Proteomes" id="UP000887566"/>
    </source>
</evidence>
<feature type="signal peptide" evidence="1">
    <location>
        <begin position="1"/>
        <end position="21"/>
    </location>
</feature>
<protein>
    <submittedName>
        <fullName evidence="3">Uncharacterized protein</fullName>
    </submittedName>
</protein>
<dbReference type="WBParaSite" id="PSAMB.scaffold5216size12295.g26098.t1">
    <property type="protein sequence ID" value="PSAMB.scaffold5216size12295.g26098.t1"/>
    <property type="gene ID" value="PSAMB.scaffold5216size12295.g26098"/>
</dbReference>
<keyword evidence="2" id="KW-1185">Reference proteome</keyword>
<proteinExistence type="predicted"/>
<dbReference type="AlphaFoldDB" id="A0A914WTL3"/>
<dbReference type="Proteomes" id="UP000887566">
    <property type="component" value="Unplaced"/>
</dbReference>
<evidence type="ECO:0000256" key="1">
    <source>
        <dbReference type="SAM" id="SignalP"/>
    </source>
</evidence>
<organism evidence="2 3">
    <name type="scientific">Plectus sambesii</name>
    <dbReference type="NCBI Taxonomy" id="2011161"/>
    <lineage>
        <taxon>Eukaryota</taxon>
        <taxon>Metazoa</taxon>
        <taxon>Ecdysozoa</taxon>
        <taxon>Nematoda</taxon>
        <taxon>Chromadorea</taxon>
        <taxon>Plectida</taxon>
        <taxon>Plectina</taxon>
        <taxon>Plectoidea</taxon>
        <taxon>Plectidae</taxon>
        <taxon>Plectus</taxon>
    </lineage>
</organism>
<name>A0A914WTL3_9BILA</name>
<reference evidence="3" key="1">
    <citation type="submission" date="2022-11" db="UniProtKB">
        <authorList>
            <consortium name="WormBaseParasite"/>
        </authorList>
    </citation>
    <scope>IDENTIFICATION</scope>
</reference>